<evidence type="ECO:0000256" key="3">
    <source>
        <dbReference type="ARBA" id="ARBA00023163"/>
    </source>
</evidence>
<dbReference type="GO" id="GO:0005634">
    <property type="term" value="C:nucleus"/>
    <property type="evidence" value="ECO:0007669"/>
    <property type="project" value="UniProtKB-SubCell"/>
</dbReference>
<dbReference type="PROSITE" id="PS00028">
    <property type="entry name" value="ZINC_FINGER_C2H2_1"/>
    <property type="match status" value="1"/>
</dbReference>
<dbReference type="InterPro" id="IPR004827">
    <property type="entry name" value="bZIP"/>
</dbReference>
<evidence type="ECO:0000313" key="10">
    <source>
        <dbReference type="EMBL" id="KAL0275868.1"/>
    </source>
</evidence>
<evidence type="ECO:0000256" key="4">
    <source>
        <dbReference type="ARBA" id="ARBA00023242"/>
    </source>
</evidence>
<feature type="domain" description="BZIP" evidence="9">
    <location>
        <begin position="301"/>
        <end position="364"/>
    </location>
</feature>
<organism evidence="10">
    <name type="scientific">Menopon gallinae</name>
    <name type="common">poultry shaft louse</name>
    <dbReference type="NCBI Taxonomy" id="328185"/>
    <lineage>
        <taxon>Eukaryota</taxon>
        <taxon>Metazoa</taxon>
        <taxon>Ecdysozoa</taxon>
        <taxon>Arthropoda</taxon>
        <taxon>Hexapoda</taxon>
        <taxon>Insecta</taxon>
        <taxon>Pterygota</taxon>
        <taxon>Neoptera</taxon>
        <taxon>Paraneoptera</taxon>
        <taxon>Psocodea</taxon>
        <taxon>Troctomorpha</taxon>
        <taxon>Phthiraptera</taxon>
        <taxon>Amblycera</taxon>
        <taxon>Menoponidae</taxon>
        <taxon>Menopon</taxon>
    </lineage>
</organism>
<dbReference type="SUPFAM" id="SSF57959">
    <property type="entry name" value="Leucine zipper domain"/>
    <property type="match status" value="1"/>
</dbReference>
<comment type="subcellular location">
    <subcellularLocation>
        <location evidence="1">Nucleus</location>
    </subcellularLocation>
</comment>
<evidence type="ECO:0000256" key="7">
    <source>
        <dbReference type="SAM" id="MobiDB-lite"/>
    </source>
</evidence>
<dbReference type="GO" id="GO:0003700">
    <property type="term" value="F:DNA-binding transcription factor activity"/>
    <property type="evidence" value="ECO:0007669"/>
    <property type="project" value="InterPro"/>
</dbReference>
<evidence type="ECO:0000256" key="1">
    <source>
        <dbReference type="ARBA" id="ARBA00004123"/>
    </source>
</evidence>
<dbReference type="SMART" id="SM00355">
    <property type="entry name" value="ZnF_C2H2"/>
    <property type="match status" value="1"/>
</dbReference>
<dbReference type="InterPro" id="IPR013087">
    <property type="entry name" value="Znf_C2H2_type"/>
</dbReference>
<reference evidence="10" key="1">
    <citation type="journal article" date="2024" name="Gigascience">
        <title>Chromosome-level genome of the poultry shaft louse Menopon gallinae provides insight into the host-switching and adaptive evolution of parasitic lice.</title>
        <authorList>
            <person name="Xu Y."/>
            <person name="Ma L."/>
            <person name="Liu S."/>
            <person name="Liang Y."/>
            <person name="Liu Q."/>
            <person name="He Z."/>
            <person name="Tian L."/>
            <person name="Duan Y."/>
            <person name="Cai W."/>
            <person name="Li H."/>
            <person name="Song F."/>
        </authorList>
    </citation>
    <scope>NUCLEOTIDE SEQUENCE</scope>
    <source>
        <strain evidence="10">Cailab_2023a</strain>
    </source>
</reference>
<dbReference type="SUPFAM" id="SSF57667">
    <property type="entry name" value="beta-beta-alpha zinc fingers"/>
    <property type="match status" value="1"/>
</dbReference>
<evidence type="ECO:0000256" key="5">
    <source>
        <dbReference type="PROSITE-ProRule" id="PRU00042"/>
    </source>
</evidence>
<gene>
    <name evidence="10" type="ORF">PYX00_003592</name>
</gene>
<feature type="compositionally biased region" description="Basic and acidic residues" evidence="7">
    <location>
        <begin position="134"/>
        <end position="159"/>
    </location>
</feature>
<evidence type="ECO:0000256" key="2">
    <source>
        <dbReference type="ARBA" id="ARBA00023015"/>
    </source>
</evidence>
<dbReference type="GO" id="GO:0008270">
    <property type="term" value="F:zinc ion binding"/>
    <property type="evidence" value="ECO:0007669"/>
    <property type="project" value="UniProtKB-KW"/>
</dbReference>
<feature type="region of interest" description="Disordered" evidence="7">
    <location>
        <begin position="277"/>
        <end position="301"/>
    </location>
</feature>
<keyword evidence="5" id="KW-0862">Zinc</keyword>
<dbReference type="InterPro" id="IPR046347">
    <property type="entry name" value="bZIP_sf"/>
</dbReference>
<evidence type="ECO:0008006" key="11">
    <source>
        <dbReference type="Google" id="ProtNLM"/>
    </source>
</evidence>
<keyword evidence="6" id="KW-0175">Coiled coil</keyword>
<evidence type="ECO:0000259" key="9">
    <source>
        <dbReference type="PROSITE" id="PS50217"/>
    </source>
</evidence>
<sequence length="569" mass="64195">MKDSSSIMIEKPFTCDIDGCLMKFTNEDHLTVHKKRHDMVLNLGLGSKGSTFADQTPTPTRFLRNCDEVGLFQDLQNVNPFEETFKRAVEAGRTGQTPISEKSFQTNPSDDTLHTPNIFPHITGLPCVNPNDDLDVRDNRPPEDDLPKKGSDNNEDKVLTLKTDPEPKKLILRNISHKKRKAEEKPVVVEINDNQGIISEEMKIQENVPLIECNNQLNPVQEALKKKINNNNQNKQPLILQLKVPIPKSTSTTRYQRNQKDKFSIFTKNSLKFESKLEKSPSSSVDLNKRRRPRKNYSGLPKEKIDSLERNRAAATRCREKKKFYVSSLEKCNKELKDANKKLQMINADLRRQLSLLQTELLKHQNCSLHDANRESAITAVAEIGGFVVCGNSTNAEKDILNFSDSNNQGLINVNDNEIKNTFINSDDVEVACTVFQTVEVAVSENSESETFVNTSDMCESESSVKNICENDKFRKFYTDHSYFNYSSLSDTTPRNLQSHKNKPKLNFSLLSKDNANQNIAKSKNVFPVTQPGENSGFSNVSSDSVLSIVAKPLVVLTQEGPCQTHDLN</sequence>
<evidence type="ECO:0000256" key="6">
    <source>
        <dbReference type="SAM" id="Coils"/>
    </source>
</evidence>
<comment type="caution">
    <text evidence="10">The sequence shown here is derived from an EMBL/GenBank/DDBJ whole genome shotgun (WGS) entry which is preliminary data.</text>
</comment>
<dbReference type="Gene3D" id="3.30.160.60">
    <property type="entry name" value="Classic Zinc Finger"/>
    <property type="match status" value="1"/>
</dbReference>
<feature type="coiled-coil region" evidence="6">
    <location>
        <begin position="329"/>
        <end position="360"/>
    </location>
</feature>
<evidence type="ECO:0000259" key="8">
    <source>
        <dbReference type="PROSITE" id="PS50157"/>
    </source>
</evidence>
<protein>
    <recommendedName>
        <fullName evidence="11">Cyclic AMP-dependent transcription factor ATF-2</fullName>
    </recommendedName>
</protein>
<keyword evidence="4" id="KW-0539">Nucleus</keyword>
<keyword evidence="2" id="KW-0805">Transcription regulation</keyword>
<keyword evidence="5" id="KW-0479">Metal-binding</keyword>
<dbReference type="EMBL" id="JARGDH010000002">
    <property type="protein sequence ID" value="KAL0275868.1"/>
    <property type="molecule type" value="Genomic_DNA"/>
</dbReference>
<dbReference type="PANTHER" id="PTHR19304">
    <property type="entry name" value="CYCLIC-AMP RESPONSE ELEMENT BINDING PROTEIN"/>
    <property type="match status" value="1"/>
</dbReference>
<dbReference type="Gene3D" id="1.20.5.170">
    <property type="match status" value="1"/>
</dbReference>
<dbReference type="AlphaFoldDB" id="A0AAW2I2D2"/>
<dbReference type="PROSITE" id="PS50217">
    <property type="entry name" value="BZIP"/>
    <property type="match status" value="1"/>
</dbReference>
<dbReference type="CDD" id="cd14687">
    <property type="entry name" value="bZIP_ATF2"/>
    <property type="match status" value="1"/>
</dbReference>
<dbReference type="InterPro" id="IPR036236">
    <property type="entry name" value="Znf_C2H2_sf"/>
</dbReference>
<accession>A0AAW2I2D2</accession>
<dbReference type="PROSITE" id="PS50157">
    <property type="entry name" value="ZINC_FINGER_C2H2_2"/>
    <property type="match status" value="1"/>
</dbReference>
<dbReference type="SMART" id="SM00338">
    <property type="entry name" value="BRLZ"/>
    <property type="match status" value="1"/>
</dbReference>
<keyword evidence="3" id="KW-0804">Transcription</keyword>
<dbReference type="InterPro" id="IPR051027">
    <property type="entry name" value="bZIP_transcription_factors"/>
</dbReference>
<keyword evidence="5" id="KW-0863">Zinc-finger</keyword>
<dbReference type="Pfam" id="PF00170">
    <property type="entry name" value="bZIP_1"/>
    <property type="match status" value="1"/>
</dbReference>
<feature type="domain" description="C2H2-type" evidence="8">
    <location>
        <begin position="13"/>
        <end position="37"/>
    </location>
</feature>
<proteinExistence type="predicted"/>
<name>A0AAW2I2D2_9NEOP</name>
<feature type="region of interest" description="Disordered" evidence="7">
    <location>
        <begin position="129"/>
        <end position="159"/>
    </location>
</feature>